<keyword evidence="4" id="KW-1185">Reference proteome</keyword>
<feature type="compositionally biased region" description="Basic residues" evidence="1">
    <location>
        <begin position="79"/>
        <end position="90"/>
    </location>
</feature>
<feature type="transmembrane region" description="Helical" evidence="2">
    <location>
        <begin position="29"/>
        <end position="45"/>
    </location>
</feature>
<evidence type="ECO:0000256" key="1">
    <source>
        <dbReference type="SAM" id="MobiDB-lite"/>
    </source>
</evidence>
<organism evidence="3 4">
    <name type="scientific">Salinithrix halophila</name>
    <dbReference type="NCBI Taxonomy" id="1485204"/>
    <lineage>
        <taxon>Bacteria</taxon>
        <taxon>Bacillati</taxon>
        <taxon>Bacillota</taxon>
        <taxon>Bacilli</taxon>
        <taxon>Bacillales</taxon>
        <taxon>Thermoactinomycetaceae</taxon>
        <taxon>Salinithrix</taxon>
    </lineage>
</organism>
<reference evidence="4" key="1">
    <citation type="journal article" date="2019" name="Int. J. Syst. Evol. Microbiol.">
        <title>The Global Catalogue of Microorganisms (GCM) 10K type strain sequencing project: providing services to taxonomists for standard genome sequencing and annotation.</title>
        <authorList>
            <consortium name="The Broad Institute Genomics Platform"/>
            <consortium name="The Broad Institute Genome Sequencing Center for Infectious Disease"/>
            <person name="Wu L."/>
            <person name="Ma J."/>
        </authorList>
    </citation>
    <scope>NUCLEOTIDE SEQUENCE [LARGE SCALE GENOMIC DNA]</scope>
    <source>
        <strain evidence="4">IBRC-M 10813</strain>
    </source>
</reference>
<protein>
    <recommendedName>
        <fullName evidence="5">DUF4395 domain-containing protein</fullName>
    </recommendedName>
</protein>
<accession>A0ABV8JI62</accession>
<feature type="region of interest" description="Disordered" evidence="1">
    <location>
        <begin position="57"/>
        <end position="112"/>
    </location>
</feature>
<proteinExistence type="predicted"/>
<dbReference type="Proteomes" id="UP001595843">
    <property type="component" value="Unassembled WGS sequence"/>
</dbReference>
<evidence type="ECO:0000256" key="2">
    <source>
        <dbReference type="SAM" id="Phobius"/>
    </source>
</evidence>
<evidence type="ECO:0008006" key="5">
    <source>
        <dbReference type="Google" id="ProtNLM"/>
    </source>
</evidence>
<dbReference type="RefSeq" id="WP_380706061.1">
    <property type="nucleotide sequence ID" value="NZ_JBHSAP010000018.1"/>
</dbReference>
<keyword evidence="2" id="KW-0472">Membrane</keyword>
<comment type="caution">
    <text evidence="3">The sequence shown here is derived from an EMBL/GenBank/DDBJ whole genome shotgun (WGS) entry which is preliminary data.</text>
</comment>
<keyword evidence="2" id="KW-1133">Transmembrane helix</keyword>
<evidence type="ECO:0000313" key="4">
    <source>
        <dbReference type="Proteomes" id="UP001595843"/>
    </source>
</evidence>
<sequence>MSPKQKIWRMVLLTLLAIGLVQMLVNRPFMVIGILAIIGAVTYLYKYPPRWLIRLSYPRNSGHPRLGEKKNKASGTPSKQKKKYNKKQRAFRVIDGNKKTPGSDPPQNTKTQ</sequence>
<dbReference type="EMBL" id="JBHSAP010000018">
    <property type="protein sequence ID" value="MFC4078243.1"/>
    <property type="molecule type" value="Genomic_DNA"/>
</dbReference>
<feature type="transmembrane region" description="Helical" evidence="2">
    <location>
        <begin position="7"/>
        <end position="23"/>
    </location>
</feature>
<gene>
    <name evidence="3" type="ORF">ACFOUO_15695</name>
</gene>
<keyword evidence="2" id="KW-0812">Transmembrane</keyword>
<name>A0ABV8JI62_9BACL</name>
<evidence type="ECO:0000313" key="3">
    <source>
        <dbReference type="EMBL" id="MFC4078243.1"/>
    </source>
</evidence>